<dbReference type="AlphaFoldDB" id="A0AA36MMI3"/>
<comment type="caution">
    <text evidence="2">The sequence shown here is derived from an EMBL/GenBank/DDBJ whole genome shotgun (WGS) entry which is preliminary data.</text>
</comment>
<accession>A0AA36MMI3</accession>
<reference evidence="2" key="1">
    <citation type="submission" date="2023-08" db="EMBL/GenBank/DDBJ databases">
        <authorList>
            <person name="Chen Y."/>
            <person name="Shah S."/>
            <person name="Dougan E. K."/>
            <person name="Thang M."/>
            <person name="Chan C."/>
        </authorList>
    </citation>
    <scope>NUCLEOTIDE SEQUENCE</scope>
</reference>
<organism evidence="2 3">
    <name type="scientific">Effrenium voratum</name>
    <dbReference type="NCBI Taxonomy" id="2562239"/>
    <lineage>
        <taxon>Eukaryota</taxon>
        <taxon>Sar</taxon>
        <taxon>Alveolata</taxon>
        <taxon>Dinophyceae</taxon>
        <taxon>Suessiales</taxon>
        <taxon>Symbiodiniaceae</taxon>
        <taxon>Effrenium</taxon>
    </lineage>
</organism>
<evidence type="ECO:0000259" key="1">
    <source>
        <dbReference type="Pfam" id="PF00144"/>
    </source>
</evidence>
<feature type="domain" description="Beta-lactamase-related" evidence="1">
    <location>
        <begin position="47"/>
        <end position="367"/>
    </location>
</feature>
<dbReference type="Pfam" id="PF00144">
    <property type="entry name" value="Beta-lactamase"/>
    <property type="match status" value="1"/>
</dbReference>
<name>A0AA36MMI3_9DINO</name>
<keyword evidence="3" id="KW-1185">Reference proteome</keyword>
<dbReference type="PANTHER" id="PTHR46825">
    <property type="entry name" value="D-ALANYL-D-ALANINE-CARBOXYPEPTIDASE/ENDOPEPTIDASE AMPH"/>
    <property type="match status" value="1"/>
</dbReference>
<dbReference type="Gene3D" id="3.40.710.10">
    <property type="entry name" value="DD-peptidase/beta-lactamase superfamily"/>
    <property type="match status" value="1"/>
</dbReference>
<evidence type="ECO:0000313" key="3">
    <source>
        <dbReference type="Proteomes" id="UP001178507"/>
    </source>
</evidence>
<dbReference type="EMBL" id="CAUJNA010000172">
    <property type="protein sequence ID" value="CAJ1373048.1"/>
    <property type="molecule type" value="Genomic_DNA"/>
</dbReference>
<protein>
    <recommendedName>
        <fullName evidence="1">Beta-lactamase-related domain-containing protein</fullName>
    </recommendedName>
</protein>
<dbReference type="InterPro" id="IPR001466">
    <property type="entry name" value="Beta-lactam-related"/>
</dbReference>
<evidence type="ECO:0000313" key="2">
    <source>
        <dbReference type="EMBL" id="CAJ1373048.1"/>
    </source>
</evidence>
<sequence length="397" mass="42964">MGVDRAAGAEASGAGSGVLQWAISRAARSFGRYGGVFLQATSTFDDSLLFAGAAGFLTTGSMARVSINDAFEVASVTKMVTATVVLQLVEEGHLQLDQYWASVGNGAVAGNVQEHVPAWPARFSNVTVMQLLQHTSCLPNYWEDGSDFVKAFEAKPDRVWQTWELLSYAAAMQTPCEQRDRGKESAFHYADTNYLLLGLMVEHLTSKPLPAAFRDRVFTPAGMSRQGTYCKFLEGRPQDAPPLAARYMGTMQLTGQKRHSADSFAAGGIVTTAEDLEKFMSALSSGRLFQGGTSTLQKMQSWVPAKRGPGFWYGLGVMKIDLAGFSSPFSPFRPEGYIWGHEGFGGAFAWNWVPTSAPGMVITGTTNNEQRSYMDLVLAVLQSTQARGSLRGTGVQP</sequence>
<proteinExistence type="predicted"/>
<dbReference type="InterPro" id="IPR050491">
    <property type="entry name" value="AmpC-like"/>
</dbReference>
<dbReference type="PANTHER" id="PTHR46825:SF7">
    <property type="entry name" value="D-ALANYL-D-ALANINE CARBOXYPEPTIDASE"/>
    <property type="match status" value="1"/>
</dbReference>
<dbReference type="SUPFAM" id="SSF56601">
    <property type="entry name" value="beta-lactamase/transpeptidase-like"/>
    <property type="match status" value="1"/>
</dbReference>
<dbReference type="Proteomes" id="UP001178507">
    <property type="component" value="Unassembled WGS sequence"/>
</dbReference>
<gene>
    <name evidence="2" type="ORF">EVOR1521_LOCUS2992</name>
</gene>
<dbReference type="InterPro" id="IPR012338">
    <property type="entry name" value="Beta-lactam/transpept-like"/>
</dbReference>